<protein>
    <submittedName>
        <fullName evidence="1">GLPGLI family protein</fullName>
    </submittedName>
</protein>
<proteinExistence type="predicted"/>
<keyword evidence="2" id="KW-1185">Reference proteome</keyword>
<reference evidence="1 2" key="1">
    <citation type="submission" date="2024-09" db="EMBL/GenBank/DDBJ databases">
        <authorList>
            <person name="Sun Q."/>
            <person name="Mori K."/>
        </authorList>
    </citation>
    <scope>NUCLEOTIDE SEQUENCE [LARGE SCALE GENOMIC DNA]</scope>
    <source>
        <strain evidence="1 2">CECT 7955</strain>
    </source>
</reference>
<organism evidence="1 2">
    <name type="scientific">Flavobacterium jumunjinense</name>
    <dbReference type="NCBI Taxonomy" id="998845"/>
    <lineage>
        <taxon>Bacteria</taxon>
        <taxon>Pseudomonadati</taxon>
        <taxon>Bacteroidota</taxon>
        <taxon>Flavobacteriia</taxon>
        <taxon>Flavobacteriales</taxon>
        <taxon>Flavobacteriaceae</taxon>
        <taxon>Flavobacterium</taxon>
    </lineage>
</organism>
<dbReference type="NCBIfam" id="TIGR01200">
    <property type="entry name" value="GLPGLI"/>
    <property type="match status" value="1"/>
</dbReference>
<evidence type="ECO:0000313" key="1">
    <source>
        <dbReference type="EMBL" id="MFB9096067.1"/>
    </source>
</evidence>
<evidence type="ECO:0000313" key="2">
    <source>
        <dbReference type="Proteomes" id="UP001589607"/>
    </source>
</evidence>
<name>A0ABV5GKZ4_9FLAO</name>
<dbReference type="Proteomes" id="UP001589607">
    <property type="component" value="Unassembled WGS sequence"/>
</dbReference>
<gene>
    <name evidence="1" type="ORF">ACFFVF_06035</name>
</gene>
<dbReference type="EMBL" id="JBHMEY010000013">
    <property type="protein sequence ID" value="MFB9096067.1"/>
    <property type="molecule type" value="Genomic_DNA"/>
</dbReference>
<sequence>MKQTAIRILFLFFTTLLNAQEKQGIINYGYIKSLHIGNKNGDEFNAQLLFNNNQSYFVTEKDSLETNFNHNEQIQTNQLGSEENSTNEIKTIGNSSFLTTHTGSQVFYDRKKDSIWSFLRNPKSMYIAEKKPGIKWIFTKETKKIGTLVCHNATTNFRGRQYTVWYTPEIPLPYGPWKFTGLPGLVLEAYDADFFVYFYFKNIEYPLKKEIKIDFIKESPDSEFLKWHTYDDYLKIAKLDIESDFEKMLVVAKDLGTFTPIKPEMDKRYIEIAE</sequence>
<dbReference type="RefSeq" id="WP_236457666.1">
    <property type="nucleotide sequence ID" value="NZ_CBCSGE010000013.1"/>
</dbReference>
<dbReference type="InterPro" id="IPR005901">
    <property type="entry name" value="GLPGLI"/>
</dbReference>
<comment type="caution">
    <text evidence="1">The sequence shown here is derived from an EMBL/GenBank/DDBJ whole genome shotgun (WGS) entry which is preliminary data.</text>
</comment>
<accession>A0ABV5GKZ4</accession>
<dbReference type="Pfam" id="PF09697">
    <property type="entry name" value="Porph_ging"/>
    <property type="match status" value="1"/>
</dbReference>